<organism evidence="1 2">
    <name type="scientific">Steinernema glaseri</name>
    <dbReference type="NCBI Taxonomy" id="37863"/>
    <lineage>
        <taxon>Eukaryota</taxon>
        <taxon>Metazoa</taxon>
        <taxon>Ecdysozoa</taxon>
        <taxon>Nematoda</taxon>
        <taxon>Chromadorea</taxon>
        <taxon>Rhabditida</taxon>
        <taxon>Tylenchina</taxon>
        <taxon>Panagrolaimomorpha</taxon>
        <taxon>Strongyloidoidea</taxon>
        <taxon>Steinernematidae</taxon>
        <taxon>Steinernema</taxon>
    </lineage>
</organism>
<name>A0A1I7YB69_9BILA</name>
<proteinExistence type="predicted"/>
<dbReference type="AlphaFoldDB" id="A0A1I7YB69"/>
<dbReference type="InterPro" id="IPR016186">
    <property type="entry name" value="C-type_lectin-like/link_sf"/>
</dbReference>
<dbReference type="Gene3D" id="3.10.100.10">
    <property type="entry name" value="Mannose-Binding Protein A, subunit A"/>
    <property type="match status" value="1"/>
</dbReference>
<dbReference type="InterPro" id="IPR016187">
    <property type="entry name" value="CTDL_fold"/>
</dbReference>
<reference evidence="2" key="1">
    <citation type="submission" date="2016-11" db="UniProtKB">
        <authorList>
            <consortium name="WormBaseParasite"/>
        </authorList>
    </citation>
    <scope>IDENTIFICATION</scope>
</reference>
<sequence>SIHSKQEEQFLVNNFNIPFVNGWYGFKIGLYYPSFTWIDGTPYDYGPDPTATVNKAANKQYCSAAPAGRCYYGAFYWKDNIMEEMTMTVRLSASTSPRFDIQHHVYSWDSVKKNRCLYVFDGGLGKDFFYHTSRAMGTELITDQW</sequence>
<dbReference type="Proteomes" id="UP000095287">
    <property type="component" value="Unplaced"/>
</dbReference>
<keyword evidence="1" id="KW-1185">Reference proteome</keyword>
<evidence type="ECO:0000313" key="1">
    <source>
        <dbReference type="Proteomes" id="UP000095287"/>
    </source>
</evidence>
<dbReference type="WBParaSite" id="L893_g14590.t1">
    <property type="protein sequence ID" value="L893_g14590.t1"/>
    <property type="gene ID" value="L893_g14590"/>
</dbReference>
<evidence type="ECO:0000313" key="2">
    <source>
        <dbReference type="WBParaSite" id="L893_g14590.t1"/>
    </source>
</evidence>
<dbReference type="SUPFAM" id="SSF56436">
    <property type="entry name" value="C-type lectin-like"/>
    <property type="match status" value="1"/>
</dbReference>
<protein>
    <submittedName>
        <fullName evidence="2">Olfactomedin-like domain-containing protein</fullName>
    </submittedName>
</protein>
<accession>A0A1I7YB69</accession>